<keyword evidence="2" id="KW-1185">Reference proteome</keyword>
<dbReference type="EMBL" id="OU503052">
    <property type="protein sequence ID" value="CAI9780445.1"/>
    <property type="molecule type" value="Genomic_DNA"/>
</dbReference>
<evidence type="ECO:0000313" key="1">
    <source>
        <dbReference type="EMBL" id="CAI9780445.1"/>
    </source>
</evidence>
<gene>
    <name evidence="1" type="ORF">FPE_LOCUS27875</name>
</gene>
<dbReference type="AlphaFoldDB" id="A0AAD2EAE6"/>
<name>A0AAD2EAE6_9LAMI</name>
<reference evidence="1" key="1">
    <citation type="submission" date="2023-05" db="EMBL/GenBank/DDBJ databases">
        <authorList>
            <person name="Huff M."/>
        </authorList>
    </citation>
    <scope>NUCLEOTIDE SEQUENCE</scope>
</reference>
<protein>
    <submittedName>
        <fullName evidence="1">Uncharacterized protein</fullName>
    </submittedName>
</protein>
<dbReference type="Proteomes" id="UP000834106">
    <property type="component" value="Chromosome 17"/>
</dbReference>
<accession>A0AAD2EAE6</accession>
<proteinExistence type="predicted"/>
<sequence length="107" mass="11459">MKGLKKKVLKSIQKLIYGEDEEAKKFSNCAICLAEFAAGKELIYGEDEEAKMKSPLLIDLCINLCLLMGVVTLEEGNGGHTEVDGSGDGGGRIWTGLIVGKKETAVV</sequence>
<evidence type="ECO:0000313" key="2">
    <source>
        <dbReference type="Proteomes" id="UP000834106"/>
    </source>
</evidence>
<organism evidence="1 2">
    <name type="scientific">Fraxinus pennsylvanica</name>
    <dbReference type="NCBI Taxonomy" id="56036"/>
    <lineage>
        <taxon>Eukaryota</taxon>
        <taxon>Viridiplantae</taxon>
        <taxon>Streptophyta</taxon>
        <taxon>Embryophyta</taxon>
        <taxon>Tracheophyta</taxon>
        <taxon>Spermatophyta</taxon>
        <taxon>Magnoliopsida</taxon>
        <taxon>eudicotyledons</taxon>
        <taxon>Gunneridae</taxon>
        <taxon>Pentapetalae</taxon>
        <taxon>asterids</taxon>
        <taxon>lamiids</taxon>
        <taxon>Lamiales</taxon>
        <taxon>Oleaceae</taxon>
        <taxon>Oleeae</taxon>
        <taxon>Fraxinus</taxon>
    </lineage>
</organism>